<protein>
    <submittedName>
        <fullName evidence="2">Uncharacterized protein</fullName>
    </submittedName>
</protein>
<organism evidence="2 3">
    <name type="scientific">Brassica cretica</name>
    <name type="common">Mustard</name>
    <dbReference type="NCBI Taxonomy" id="69181"/>
    <lineage>
        <taxon>Eukaryota</taxon>
        <taxon>Viridiplantae</taxon>
        <taxon>Streptophyta</taxon>
        <taxon>Embryophyta</taxon>
        <taxon>Tracheophyta</taxon>
        <taxon>Spermatophyta</taxon>
        <taxon>Magnoliopsida</taxon>
        <taxon>eudicotyledons</taxon>
        <taxon>Gunneridae</taxon>
        <taxon>Pentapetalae</taxon>
        <taxon>rosids</taxon>
        <taxon>malvids</taxon>
        <taxon>Brassicales</taxon>
        <taxon>Brassicaceae</taxon>
        <taxon>Brassiceae</taxon>
        <taxon>Brassica</taxon>
    </lineage>
</organism>
<reference evidence="2 3" key="1">
    <citation type="journal article" date="2020" name="BMC Genomics">
        <title>Intraspecific diversification of the crop wild relative Brassica cretica Lam. using demographic model selection.</title>
        <authorList>
            <person name="Kioukis A."/>
            <person name="Michalopoulou V.A."/>
            <person name="Briers L."/>
            <person name="Pirintsos S."/>
            <person name="Studholme D.J."/>
            <person name="Pavlidis P."/>
            <person name="Sarris P.F."/>
        </authorList>
    </citation>
    <scope>NUCLEOTIDE SEQUENCE [LARGE SCALE GENOMIC DNA]</scope>
    <source>
        <strain evidence="3">cv. PFS-1207/04</strain>
    </source>
</reference>
<feature type="compositionally biased region" description="Basic and acidic residues" evidence="1">
    <location>
        <begin position="25"/>
        <end position="53"/>
    </location>
</feature>
<gene>
    <name evidence="2" type="ORF">DY000_02022798</name>
</gene>
<evidence type="ECO:0000256" key="1">
    <source>
        <dbReference type="SAM" id="MobiDB-lite"/>
    </source>
</evidence>
<keyword evidence="3" id="KW-1185">Reference proteome</keyword>
<dbReference type="Proteomes" id="UP000266723">
    <property type="component" value="Unassembled WGS sequence"/>
</dbReference>
<evidence type="ECO:0000313" key="3">
    <source>
        <dbReference type="Proteomes" id="UP000266723"/>
    </source>
</evidence>
<feature type="region of interest" description="Disordered" evidence="1">
    <location>
        <begin position="25"/>
        <end position="58"/>
    </location>
</feature>
<name>A0ABQ7E7G2_BRACR</name>
<comment type="caution">
    <text evidence="2">The sequence shown here is derived from an EMBL/GenBank/DDBJ whole genome shotgun (WGS) entry which is preliminary data.</text>
</comment>
<evidence type="ECO:0000313" key="2">
    <source>
        <dbReference type="EMBL" id="KAF3592616.1"/>
    </source>
</evidence>
<accession>A0ABQ7E7G2</accession>
<sequence>MIFRGWDPGTDSVSPIPVICSQKVDVGKKGKRDRDLTRSSSEDLHGSGLDKGRKGSGRWRKSSILSNWIWIWILVTIKAISQIRRVSEKWMCLVSSNQTQVRSPYTYSRFYGNTPIIGVYSGQQRAQPNGYYDFYMCCDCYEVGWSTHVYGLEKKWNCWLFLLASSLDKSLW</sequence>
<proteinExistence type="predicted"/>
<dbReference type="EMBL" id="QGKV02000299">
    <property type="protein sequence ID" value="KAF3592616.1"/>
    <property type="molecule type" value="Genomic_DNA"/>
</dbReference>